<dbReference type="InterPro" id="IPR029787">
    <property type="entry name" value="Nucleotide_cyclase"/>
</dbReference>
<evidence type="ECO:0000313" key="5">
    <source>
        <dbReference type="Proteomes" id="UP000494245"/>
    </source>
</evidence>
<dbReference type="SUPFAM" id="SSF55785">
    <property type="entry name" value="PYP-like sensor domain (PAS domain)"/>
    <property type="match status" value="1"/>
</dbReference>
<dbReference type="Gene3D" id="3.30.450.20">
    <property type="entry name" value="PAS domain"/>
    <property type="match status" value="1"/>
</dbReference>
<name>A0A6V8LSY5_9BACT</name>
<dbReference type="PROSITE" id="PS50113">
    <property type="entry name" value="PAC"/>
    <property type="match status" value="1"/>
</dbReference>
<dbReference type="SMART" id="SM00267">
    <property type="entry name" value="GGDEF"/>
    <property type="match status" value="1"/>
</dbReference>
<organism evidence="4 5">
    <name type="scientific">Fundidesulfovibrio magnetotacticus</name>
    <dbReference type="NCBI Taxonomy" id="2730080"/>
    <lineage>
        <taxon>Bacteria</taxon>
        <taxon>Pseudomonadati</taxon>
        <taxon>Thermodesulfobacteriota</taxon>
        <taxon>Desulfovibrionia</taxon>
        <taxon>Desulfovibrionales</taxon>
        <taxon>Desulfovibrionaceae</taxon>
        <taxon>Fundidesulfovibrio</taxon>
    </lineage>
</organism>
<dbReference type="InterPro" id="IPR013655">
    <property type="entry name" value="PAS_fold_3"/>
</dbReference>
<dbReference type="AlphaFoldDB" id="A0A6V8LSY5"/>
<dbReference type="Gene3D" id="3.30.70.270">
    <property type="match status" value="1"/>
</dbReference>
<dbReference type="Pfam" id="PF00990">
    <property type="entry name" value="GGDEF"/>
    <property type="match status" value="1"/>
</dbReference>
<dbReference type="Proteomes" id="UP000494245">
    <property type="component" value="Unassembled WGS sequence"/>
</dbReference>
<dbReference type="CDD" id="cd01949">
    <property type="entry name" value="GGDEF"/>
    <property type="match status" value="1"/>
</dbReference>
<dbReference type="InterPro" id="IPR052155">
    <property type="entry name" value="Biofilm_reg_signaling"/>
</dbReference>
<dbReference type="NCBIfam" id="TIGR00254">
    <property type="entry name" value="GGDEF"/>
    <property type="match status" value="1"/>
</dbReference>
<dbReference type="InterPro" id="IPR000014">
    <property type="entry name" value="PAS"/>
</dbReference>
<keyword evidence="5" id="KW-1185">Reference proteome</keyword>
<dbReference type="InterPro" id="IPR000160">
    <property type="entry name" value="GGDEF_dom"/>
</dbReference>
<evidence type="ECO:0000259" key="3">
    <source>
        <dbReference type="PROSITE" id="PS50887"/>
    </source>
</evidence>
<dbReference type="SUPFAM" id="SSF55073">
    <property type="entry name" value="Nucleotide cyclase"/>
    <property type="match status" value="1"/>
</dbReference>
<dbReference type="Pfam" id="PF08447">
    <property type="entry name" value="PAS_3"/>
    <property type="match status" value="1"/>
</dbReference>
<dbReference type="NCBIfam" id="TIGR00229">
    <property type="entry name" value="sensory_box"/>
    <property type="match status" value="1"/>
</dbReference>
<dbReference type="PANTHER" id="PTHR44757:SF2">
    <property type="entry name" value="BIOFILM ARCHITECTURE MAINTENANCE PROTEIN MBAA"/>
    <property type="match status" value="1"/>
</dbReference>
<dbReference type="PROSITE" id="PS50887">
    <property type="entry name" value="GGDEF"/>
    <property type="match status" value="1"/>
</dbReference>
<dbReference type="InterPro" id="IPR001610">
    <property type="entry name" value="PAC"/>
</dbReference>
<evidence type="ECO:0000259" key="2">
    <source>
        <dbReference type="PROSITE" id="PS50113"/>
    </source>
</evidence>
<dbReference type="PANTHER" id="PTHR44757">
    <property type="entry name" value="DIGUANYLATE CYCLASE DGCP"/>
    <property type="match status" value="1"/>
</dbReference>
<dbReference type="SMART" id="SM00086">
    <property type="entry name" value="PAC"/>
    <property type="match status" value="1"/>
</dbReference>
<sequence length="323" mass="35639">MRAAHLEEALHAVHESEERYRRLLETVTNYVYTVRVEDGRAVETTHGEGCVRLTGYTAEEYAADPLLWYRMVHEEDRAAVLEQAARLLRGESAPALEHRILHKDGSERWVRNTPVIRRDAFGRVAFYDGILQDITGAKNMEEAARHASLHDALTGLANRHLLMDRLSRTIESARRDGVKVAVLFLDLDNFKPVNDRLGHAVGDEVLKEAAARVLAQVRASDTVARVGGDEFVVVLPGQMGGAGAAEVSRKIIRALGQPYASLGGAQGPGGSVGISLYPDDGQDPWELVKMADQAMYYVKNHIRSSFAFHSSLVRQAGLEPHDS</sequence>
<evidence type="ECO:0000259" key="1">
    <source>
        <dbReference type="PROSITE" id="PS50112"/>
    </source>
</evidence>
<feature type="domain" description="PAC" evidence="2">
    <location>
        <begin position="94"/>
        <end position="146"/>
    </location>
</feature>
<reference evidence="4 5" key="2">
    <citation type="submission" date="2020-05" db="EMBL/GenBank/DDBJ databases">
        <title>Draft genome sequence of Desulfovibrio sp. strainFSS-1.</title>
        <authorList>
            <person name="Shimoshige H."/>
            <person name="Kobayashi H."/>
            <person name="Maekawa T."/>
        </authorList>
    </citation>
    <scope>NUCLEOTIDE SEQUENCE [LARGE SCALE GENOMIC DNA]</scope>
    <source>
        <strain evidence="4 5">SIID29052-01</strain>
    </source>
</reference>
<feature type="domain" description="GGDEF" evidence="3">
    <location>
        <begin position="178"/>
        <end position="311"/>
    </location>
</feature>
<feature type="domain" description="PAS" evidence="1">
    <location>
        <begin position="16"/>
        <end position="91"/>
    </location>
</feature>
<accession>A0A6V8LSY5</accession>
<evidence type="ECO:0000313" key="4">
    <source>
        <dbReference type="EMBL" id="GFK95573.1"/>
    </source>
</evidence>
<dbReference type="InterPro" id="IPR043128">
    <property type="entry name" value="Rev_trsase/Diguanyl_cyclase"/>
</dbReference>
<reference evidence="4 5" key="1">
    <citation type="submission" date="2020-04" db="EMBL/GenBank/DDBJ databases">
        <authorList>
            <consortium name="Desulfovibrio sp. FSS-1 genome sequencing consortium"/>
            <person name="Shimoshige H."/>
            <person name="Kobayashi H."/>
            <person name="Maekawa T."/>
        </authorList>
    </citation>
    <scope>NUCLEOTIDE SEQUENCE [LARGE SCALE GENOMIC DNA]</scope>
    <source>
        <strain evidence="4 5">SIID29052-01</strain>
    </source>
</reference>
<proteinExistence type="predicted"/>
<comment type="caution">
    <text evidence="4">The sequence shown here is derived from an EMBL/GenBank/DDBJ whole genome shotgun (WGS) entry which is preliminary data.</text>
</comment>
<dbReference type="EMBL" id="BLTE01000019">
    <property type="protein sequence ID" value="GFK95573.1"/>
    <property type="molecule type" value="Genomic_DNA"/>
</dbReference>
<protein>
    <submittedName>
        <fullName evidence="4">Putative signaling protein</fullName>
    </submittedName>
</protein>
<dbReference type="CDD" id="cd00130">
    <property type="entry name" value="PAS"/>
    <property type="match status" value="1"/>
</dbReference>
<dbReference type="InterPro" id="IPR035965">
    <property type="entry name" value="PAS-like_dom_sf"/>
</dbReference>
<dbReference type="PROSITE" id="PS50112">
    <property type="entry name" value="PAS"/>
    <property type="match status" value="1"/>
</dbReference>
<dbReference type="InterPro" id="IPR000700">
    <property type="entry name" value="PAS-assoc_C"/>
</dbReference>
<gene>
    <name evidence="4" type="ORF">NNJEOMEG_03441</name>
</gene>